<feature type="coiled-coil region" evidence="12">
    <location>
        <begin position="733"/>
        <end position="760"/>
    </location>
</feature>
<dbReference type="InterPro" id="IPR018164">
    <property type="entry name" value="Ala-tRNA-synth_IIc_N"/>
</dbReference>
<dbReference type="PROSITE" id="PS50860">
    <property type="entry name" value="AA_TRNA_LIGASE_II_ALA"/>
    <property type="match status" value="1"/>
</dbReference>
<evidence type="ECO:0000256" key="9">
    <source>
        <dbReference type="ARBA" id="ARBA00024779"/>
    </source>
</evidence>
<keyword evidence="4 11" id="KW-0547">Nucleotide-binding</keyword>
<feature type="binding site" evidence="11">
    <location>
        <position position="644"/>
    </location>
    <ligand>
        <name>Zn(2+)</name>
        <dbReference type="ChEBI" id="CHEBI:29105"/>
    </ligand>
</feature>
<dbReference type="EC" id="6.1.1.7" evidence="11"/>
<dbReference type="InterPro" id="IPR018162">
    <property type="entry name" value="Ala-tRNA-ligase_IIc_anticod-bd"/>
</dbReference>
<keyword evidence="7 11" id="KW-0648">Protein biosynthesis</keyword>
<dbReference type="PANTHER" id="PTHR11777:SF9">
    <property type="entry name" value="ALANINE--TRNA LIGASE, CYTOPLASMIC"/>
    <property type="match status" value="1"/>
</dbReference>
<evidence type="ECO:0000256" key="2">
    <source>
        <dbReference type="ARBA" id="ARBA00022555"/>
    </source>
</evidence>
<keyword evidence="11" id="KW-0862">Zinc</keyword>
<dbReference type="Proteomes" id="UP001209076">
    <property type="component" value="Unassembled WGS sequence"/>
</dbReference>
<dbReference type="SUPFAM" id="SSF50447">
    <property type="entry name" value="Translation proteins"/>
    <property type="match status" value="1"/>
</dbReference>
<evidence type="ECO:0000256" key="1">
    <source>
        <dbReference type="ARBA" id="ARBA00008226"/>
    </source>
</evidence>
<dbReference type="Gene3D" id="3.30.930.10">
    <property type="entry name" value="Bira Bifunctional Protein, Domain 2"/>
    <property type="match status" value="1"/>
</dbReference>
<comment type="domain">
    <text evidence="11">Consists of three domains; the N-terminal catalytic domain, the editing domain and the C-terminal C-Ala domain. The editing domain removes incorrectly charged amino acids, while the C-Ala domain, along with tRNA(Ala), serves as a bridge to cooperatively bring together the editing and aminoacylation centers thus stimulating deacylation of misacylated tRNAs.</text>
</comment>
<dbReference type="Pfam" id="PF01411">
    <property type="entry name" value="tRNA-synt_2c"/>
    <property type="match status" value="1"/>
</dbReference>
<evidence type="ECO:0000256" key="4">
    <source>
        <dbReference type="ARBA" id="ARBA00022741"/>
    </source>
</evidence>
<dbReference type="RefSeq" id="WP_262096686.1">
    <property type="nucleotide sequence ID" value="NZ_JAOEGN010000013.1"/>
</dbReference>
<evidence type="ECO:0000256" key="8">
    <source>
        <dbReference type="ARBA" id="ARBA00023146"/>
    </source>
</evidence>
<keyword evidence="8 11" id="KW-0030">Aminoacyl-tRNA synthetase</keyword>
<gene>
    <name evidence="11 14" type="primary">alaS</name>
    <name evidence="14" type="ORF">N7603_06890</name>
</gene>
<dbReference type="Pfam" id="PF07973">
    <property type="entry name" value="tRNA_SAD"/>
    <property type="match status" value="1"/>
</dbReference>
<keyword evidence="11" id="KW-0963">Cytoplasm</keyword>
<dbReference type="InterPro" id="IPR012947">
    <property type="entry name" value="tRNA_SAD"/>
</dbReference>
<keyword evidence="3 11" id="KW-0436">Ligase</keyword>
<comment type="caution">
    <text evidence="14">The sequence shown here is derived from an EMBL/GenBank/DDBJ whole genome shotgun (WGS) entry which is preliminary data.</text>
</comment>
<evidence type="ECO:0000259" key="13">
    <source>
        <dbReference type="PROSITE" id="PS50860"/>
    </source>
</evidence>
<keyword evidence="5 11" id="KW-0067">ATP-binding</keyword>
<dbReference type="EMBL" id="JAOEGN010000013">
    <property type="protein sequence ID" value="MCU0105379.1"/>
    <property type="molecule type" value="Genomic_DNA"/>
</dbReference>
<keyword evidence="11" id="KW-0479">Metal-binding</keyword>
<dbReference type="PANTHER" id="PTHR11777">
    <property type="entry name" value="ALANYL-TRNA SYNTHETASE"/>
    <property type="match status" value="1"/>
</dbReference>
<comment type="catalytic activity">
    <reaction evidence="10 11">
        <text>tRNA(Ala) + L-alanine + ATP = L-alanyl-tRNA(Ala) + AMP + diphosphate</text>
        <dbReference type="Rhea" id="RHEA:12540"/>
        <dbReference type="Rhea" id="RHEA-COMP:9657"/>
        <dbReference type="Rhea" id="RHEA-COMP:9923"/>
        <dbReference type="ChEBI" id="CHEBI:30616"/>
        <dbReference type="ChEBI" id="CHEBI:33019"/>
        <dbReference type="ChEBI" id="CHEBI:57972"/>
        <dbReference type="ChEBI" id="CHEBI:78442"/>
        <dbReference type="ChEBI" id="CHEBI:78497"/>
        <dbReference type="ChEBI" id="CHEBI:456215"/>
        <dbReference type="EC" id="6.1.1.7"/>
    </reaction>
</comment>
<dbReference type="Gene3D" id="3.10.310.40">
    <property type="match status" value="1"/>
</dbReference>
<dbReference type="HAMAP" id="MF_00036_B">
    <property type="entry name" value="Ala_tRNA_synth_B"/>
    <property type="match status" value="1"/>
</dbReference>
<dbReference type="Gene3D" id="3.30.54.20">
    <property type="match status" value="1"/>
</dbReference>
<dbReference type="Pfam" id="PF02272">
    <property type="entry name" value="DHHA1"/>
    <property type="match status" value="1"/>
</dbReference>
<evidence type="ECO:0000256" key="5">
    <source>
        <dbReference type="ARBA" id="ARBA00022840"/>
    </source>
</evidence>
<dbReference type="SUPFAM" id="SSF101353">
    <property type="entry name" value="Putative anticodon-binding domain of alanyl-tRNA synthetase (AlaRS)"/>
    <property type="match status" value="1"/>
</dbReference>
<name>A0ABT2PYE2_9MOLU</name>
<dbReference type="InterPro" id="IPR003156">
    <property type="entry name" value="DHHA1_dom"/>
</dbReference>
<reference evidence="15" key="1">
    <citation type="submission" date="2023-07" db="EMBL/GenBank/DDBJ databases">
        <title>Novel Mycoplasma species identified in domestic and wild animals.</title>
        <authorList>
            <person name="Volokhov D.V."/>
            <person name="Furtak V.A."/>
            <person name="Zagorodnyaya T.A."/>
        </authorList>
    </citation>
    <scope>NUCLEOTIDE SEQUENCE [LARGE SCALE GENOMIC DNA]</scope>
    <source>
        <strain evidence="15">92-19</strain>
    </source>
</reference>
<organism evidence="14 15">
    <name type="scientific">Paracholeplasma vituli</name>
    <dbReference type="NCBI Taxonomy" id="69473"/>
    <lineage>
        <taxon>Bacteria</taxon>
        <taxon>Bacillati</taxon>
        <taxon>Mycoplasmatota</taxon>
        <taxon>Mollicutes</taxon>
        <taxon>Acholeplasmatales</taxon>
        <taxon>Acholeplasmataceae</taxon>
        <taxon>Paracholeplasma</taxon>
    </lineage>
</organism>
<accession>A0ABT2PYE2</accession>
<proteinExistence type="inferred from homology"/>
<evidence type="ECO:0000256" key="6">
    <source>
        <dbReference type="ARBA" id="ARBA00022884"/>
    </source>
</evidence>
<dbReference type="NCBIfam" id="TIGR00344">
    <property type="entry name" value="alaS"/>
    <property type="match status" value="1"/>
</dbReference>
<protein>
    <recommendedName>
        <fullName evidence="11">Alanine--tRNA ligase</fullName>
        <ecNumber evidence="11">6.1.1.7</ecNumber>
    </recommendedName>
    <alternativeName>
        <fullName evidence="11">Alanyl-tRNA synthetase</fullName>
        <shortName evidence="11">AlaRS</shortName>
    </alternativeName>
</protein>
<dbReference type="InterPro" id="IPR023033">
    <property type="entry name" value="Ala_tRNA_ligase_euk/bac"/>
</dbReference>
<comment type="similarity">
    <text evidence="1 11">Belongs to the class-II aminoacyl-tRNA synthetase family.</text>
</comment>
<feature type="binding site" evidence="11">
    <location>
        <position position="640"/>
    </location>
    <ligand>
        <name>Zn(2+)</name>
        <dbReference type="ChEBI" id="CHEBI:29105"/>
    </ligand>
</feature>
<comment type="subcellular location">
    <subcellularLocation>
        <location evidence="11">Cytoplasm</location>
    </subcellularLocation>
</comment>
<dbReference type="InterPro" id="IPR009000">
    <property type="entry name" value="Transl_B-barrel_sf"/>
</dbReference>
<dbReference type="SMART" id="SM00863">
    <property type="entry name" value="tRNA_SAD"/>
    <property type="match status" value="1"/>
</dbReference>
<dbReference type="InterPro" id="IPR018163">
    <property type="entry name" value="Thr/Ala-tRNA-synth_IIc_edit"/>
</dbReference>
<dbReference type="InterPro" id="IPR045864">
    <property type="entry name" value="aa-tRNA-synth_II/BPL/LPL"/>
</dbReference>
<feature type="binding site" evidence="11">
    <location>
        <position position="538"/>
    </location>
    <ligand>
        <name>Zn(2+)</name>
        <dbReference type="ChEBI" id="CHEBI:29105"/>
    </ligand>
</feature>
<dbReference type="GO" id="GO:0004813">
    <property type="term" value="F:alanine-tRNA ligase activity"/>
    <property type="evidence" value="ECO:0007669"/>
    <property type="project" value="UniProtKB-EC"/>
</dbReference>
<dbReference type="SUPFAM" id="SSF55186">
    <property type="entry name" value="ThrRS/AlaRS common domain"/>
    <property type="match status" value="1"/>
</dbReference>
<evidence type="ECO:0000256" key="10">
    <source>
        <dbReference type="ARBA" id="ARBA00048300"/>
    </source>
</evidence>
<sequence length="867" mass="98242">MRYMTADEIRQTWLRFFESKGHKIEPSASLVPMGDKTLLWINAGVAPLKKYFDGSAMPVNPRLTNIQKCIRTNDIDNVGKTARHHTFFEMLGNFSIGDYFKPEAIEFGFELLTSEEYFGFPIEKLYMTYYPDDFVARDKWISLGVDPSHLIPLESNFWEIGEGPSGPDTEIYFDRGEEYDLRGSELIANDIENERFIEIWNIVFSQYNAKPGTPRKDYKELPNKNIDTGAGLERFACVIQGTKTNFETDLFMPIIEHTERLSGVKYEGQMAFKVIADHIKTLSMAIADGAILSNEGRGYVLRRLLRRATKYGKKLGLQEAFLHLLVDDVIQIMGHFYTNVKENEKMVKRVILAEENKFLETLASGEKHLLEALEGVNELKKEDAFKLYDTYGFPIELTLELSEELGKTVDIEGFKALMERQKELSRASRNAENSMKSQEAAFLSFKTPSVFIGYDTLTSRSTVIKTFDQGIVLDQTPFYATMGGQVADSGTINGYPVKDVVKLPNGQTLHVIDESFDEGEVVYCEVDSENRTRILKNHSAAHLFHKALKLTLGNHSNQQGSQVNAATMRFDFNNYEALTVDELLKIESLVNEAIQKDYPVDTVEMPLEEAKAMGAMALFGEKYHDLVRVVNMGNYSIELCGGTHVKRTSDIERFAITSYESIGSGIYRVEAVTGKFLENDMKNALKPFEAEIETLESKETRLVSELKQMDPKFSVNAPSRGRLIGSYNDIIAVRKYIETLKEHNKQLEKHILNLKQKQALSNIDQYITPDTPYQIVIEKNLDKDIQKQLVDAIYDKIKAEVVCLINETDEKLLFLCKTRSMDAKAIIQKAASISNGSGGGKMDFAQGGTADKSKLDEIVKSFKEWFN</sequence>
<feature type="binding site" evidence="11">
    <location>
        <position position="542"/>
    </location>
    <ligand>
        <name>Zn(2+)</name>
        <dbReference type="ChEBI" id="CHEBI:29105"/>
    </ligand>
</feature>
<dbReference type="Gene3D" id="3.30.980.10">
    <property type="entry name" value="Threonyl-trna Synthetase, Chain A, domain 2"/>
    <property type="match status" value="1"/>
</dbReference>
<evidence type="ECO:0000256" key="3">
    <source>
        <dbReference type="ARBA" id="ARBA00022598"/>
    </source>
</evidence>
<feature type="domain" description="Alanyl-transfer RNA synthetases family profile" evidence="13">
    <location>
        <begin position="4"/>
        <end position="683"/>
    </location>
</feature>
<evidence type="ECO:0000313" key="15">
    <source>
        <dbReference type="Proteomes" id="UP001209076"/>
    </source>
</evidence>
<keyword evidence="12" id="KW-0175">Coiled coil</keyword>
<dbReference type="Gene3D" id="2.40.30.130">
    <property type="match status" value="1"/>
</dbReference>
<keyword evidence="2 11" id="KW-0820">tRNA-binding</keyword>
<dbReference type="CDD" id="cd00673">
    <property type="entry name" value="AlaRS_core"/>
    <property type="match status" value="1"/>
</dbReference>
<evidence type="ECO:0000313" key="14">
    <source>
        <dbReference type="EMBL" id="MCU0105379.1"/>
    </source>
</evidence>
<comment type="cofactor">
    <cofactor evidence="11">
        <name>Zn(2+)</name>
        <dbReference type="ChEBI" id="CHEBI:29105"/>
    </cofactor>
    <text evidence="11">Binds 1 zinc ion per subunit.</text>
</comment>
<dbReference type="PRINTS" id="PR00980">
    <property type="entry name" value="TRNASYNTHALA"/>
</dbReference>
<dbReference type="InterPro" id="IPR002318">
    <property type="entry name" value="Ala-tRNA-lgiase_IIc"/>
</dbReference>
<keyword evidence="15" id="KW-1185">Reference proteome</keyword>
<dbReference type="SUPFAM" id="SSF55681">
    <property type="entry name" value="Class II aaRS and biotin synthetases"/>
    <property type="match status" value="1"/>
</dbReference>
<evidence type="ECO:0000256" key="12">
    <source>
        <dbReference type="SAM" id="Coils"/>
    </source>
</evidence>
<evidence type="ECO:0000256" key="11">
    <source>
        <dbReference type="HAMAP-Rule" id="MF_00036"/>
    </source>
</evidence>
<keyword evidence="6 11" id="KW-0694">RNA-binding</keyword>
<dbReference type="InterPro" id="IPR050058">
    <property type="entry name" value="Ala-tRNA_ligase"/>
</dbReference>
<comment type="function">
    <text evidence="9 11">Catalyzes the attachment of alanine to tRNA(Ala) in a two-step reaction: alanine is first activated by ATP to form Ala-AMP and then transferred to the acceptor end of tRNA(Ala). Also edits incorrectly charged Ser-tRNA(Ala) and Gly-tRNA(Ala) via its editing domain.</text>
</comment>
<evidence type="ECO:0000256" key="7">
    <source>
        <dbReference type="ARBA" id="ARBA00022917"/>
    </source>
</evidence>
<dbReference type="InterPro" id="IPR018165">
    <property type="entry name" value="Ala-tRNA-synth_IIc_core"/>
</dbReference>